<evidence type="ECO:0000313" key="2">
    <source>
        <dbReference type="EMBL" id="KIO34535.1"/>
    </source>
</evidence>
<accession>A0A0C3QN24</accession>
<dbReference type="Proteomes" id="UP000054248">
    <property type="component" value="Unassembled WGS sequence"/>
</dbReference>
<sequence>MLLVGPVTYLSSLVVINVPKEHFIVPPIFLSLSSPVRFIIAILLPACPPLVVLLLLPRNRLVSNMSLWVHNFERT</sequence>
<feature type="transmembrane region" description="Helical" evidence="1">
    <location>
        <begin position="36"/>
        <end position="56"/>
    </location>
</feature>
<evidence type="ECO:0000313" key="3">
    <source>
        <dbReference type="Proteomes" id="UP000054248"/>
    </source>
</evidence>
<name>A0A0C3QN24_9AGAM</name>
<keyword evidence="3" id="KW-1185">Reference proteome</keyword>
<keyword evidence="1" id="KW-0472">Membrane</keyword>
<dbReference type="AlphaFoldDB" id="A0A0C3QN24"/>
<proteinExistence type="predicted"/>
<reference evidence="2 3" key="1">
    <citation type="submission" date="2014-04" db="EMBL/GenBank/DDBJ databases">
        <authorList>
            <consortium name="DOE Joint Genome Institute"/>
            <person name="Kuo A."/>
            <person name="Girlanda M."/>
            <person name="Perotto S."/>
            <person name="Kohler A."/>
            <person name="Nagy L.G."/>
            <person name="Floudas D."/>
            <person name="Copeland A."/>
            <person name="Barry K.W."/>
            <person name="Cichocki N."/>
            <person name="Veneault-Fourrey C."/>
            <person name="LaButti K."/>
            <person name="Lindquist E.A."/>
            <person name="Lipzen A."/>
            <person name="Lundell T."/>
            <person name="Morin E."/>
            <person name="Murat C."/>
            <person name="Sun H."/>
            <person name="Tunlid A."/>
            <person name="Henrissat B."/>
            <person name="Grigoriev I.V."/>
            <person name="Hibbett D.S."/>
            <person name="Martin F."/>
            <person name="Nordberg H.P."/>
            <person name="Cantor M.N."/>
            <person name="Hua S.X."/>
        </authorList>
    </citation>
    <scope>NUCLEOTIDE SEQUENCE [LARGE SCALE GENOMIC DNA]</scope>
    <source>
        <strain evidence="2 3">MUT 4182</strain>
    </source>
</reference>
<keyword evidence="1" id="KW-0812">Transmembrane</keyword>
<gene>
    <name evidence="2" type="ORF">M407DRAFT_87863</name>
</gene>
<dbReference type="HOGENOM" id="CLU_2672904_0_0_1"/>
<protein>
    <submittedName>
        <fullName evidence="2">Uncharacterized protein</fullName>
    </submittedName>
</protein>
<dbReference type="EMBL" id="KN822942">
    <property type="protein sequence ID" value="KIO34535.1"/>
    <property type="molecule type" value="Genomic_DNA"/>
</dbReference>
<evidence type="ECO:0000256" key="1">
    <source>
        <dbReference type="SAM" id="Phobius"/>
    </source>
</evidence>
<reference evidence="3" key="2">
    <citation type="submission" date="2015-01" db="EMBL/GenBank/DDBJ databases">
        <title>Evolutionary Origins and Diversification of the Mycorrhizal Mutualists.</title>
        <authorList>
            <consortium name="DOE Joint Genome Institute"/>
            <consortium name="Mycorrhizal Genomics Consortium"/>
            <person name="Kohler A."/>
            <person name="Kuo A."/>
            <person name="Nagy L.G."/>
            <person name="Floudas D."/>
            <person name="Copeland A."/>
            <person name="Barry K.W."/>
            <person name="Cichocki N."/>
            <person name="Veneault-Fourrey C."/>
            <person name="LaButti K."/>
            <person name="Lindquist E.A."/>
            <person name="Lipzen A."/>
            <person name="Lundell T."/>
            <person name="Morin E."/>
            <person name="Murat C."/>
            <person name="Riley R."/>
            <person name="Ohm R."/>
            <person name="Sun H."/>
            <person name="Tunlid A."/>
            <person name="Henrissat B."/>
            <person name="Grigoriev I.V."/>
            <person name="Hibbett D.S."/>
            <person name="Martin F."/>
        </authorList>
    </citation>
    <scope>NUCLEOTIDE SEQUENCE [LARGE SCALE GENOMIC DNA]</scope>
    <source>
        <strain evidence="3">MUT 4182</strain>
    </source>
</reference>
<keyword evidence="1" id="KW-1133">Transmembrane helix</keyword>
<organism evidence="2 3">
    <name type="scientific">Tulasnella calospora MUT 4182</name>
    <dbReference type="NCBI Taxonomy" id="1051891"/>
    <lineage>
        <taxon>Eukaryota</taxon>
        <taxon>Fungi</taxon>
        <taxon>Dikarya</taxon>
        <taxon>Basidiomycota</taxon>
        <taxon>Agaricomycotina</taxon>
        <taxon>Agaricomycetes</taxon>
        <taxon>Cantharellales</taxon>
        <taxon>Tulasnellaceae</taxon>
        <taxon>Tulasnella</taxon>
    </lineage>
</organism>